<gene>
    <name evidence="3" type="ORF">BCR43DRAFT_487206</name>
</gene>
<feature type="domain" description="DH" evidence="2">
    <location>
        <begin position="275"/>
        <end position="480"/>
    </location>
</feature>
<dbReference type="Pfam" id="PF00621">
    <property type="entry name" value="RhoGEF"/>
    <property type="match status" value="1"/>
</dbReference>
<keyword evidence="4" id="KW-1185">Reference proteome</keyword>
<dbReference type="InterPro" id="IPR035899">
    <property type="entry name" value="DBL_dom_sf"/>
</dbReference>
<evidence type="ECO:0000259" key="2">
    <source>
        <dbReference type="PROSITE" id="PS50010"/>
    </source>
</evidence>
<dbReference type="Proteomes" id="UP000242180">
    <property type="component" value="Unassembled WGS sequence"/>
</dbReference>
<protein>
    <recommendedName>
        <fullName evidence="2">DH domain-containing protein</fullName>
    </recommendedName>
</protein>
<dbReference type="OrthoDB" id="660555at2759"/>
<dbReference type="Gene3D" id="2.30.29.30">
    <property type="entry name" value="Pleckstrin-homology domain (PH domain)/Phosphotyrosine-binding domain (PTB)"/>
    <property type="match status" value="1"/>
</dbReference>
<dbReference type="AlphaFoldDB" id="A0A1X2HQI0"/>
<dbReference type="PANTHER" id="PTHR45818">
    <property type="entry name" value="PROTEIN VAV"/>
    <property type="match status" value="1"/>
</dbReference>
<dbReference type="PROSITE" id="PS50010">
    <property type="entry name" value="DH_2"/>
    <property type="match status" value="1"/>
</dbReference>
<feature type="region of interest" description="Disordered" evidence="1">
    <location>
        <begin position="986"/>
        <end position="1032"/>
    </location>
</feature>
<dbReference type="SMART" id="SM00325">
    <property type="entry name" value="RhoGEF"/>
    <property type="match status" value="1"/>
</dbReference>
<feature type="compositionally biased region" description="Basic and acidic residues" evidence="1">
    <location>
        <begin position="197"/>
        <end position="206"/>
    </location>
</feature>
<feature type="compositionally biased region" description="Pro residues" evidence="1">
    <location>
        <begin position="1015"/>
        <end position="1025"/>
    </location>
</feature>
<dbReference type="InterPro" id="IPR000219">
    <property type="entry name" value="DH_dom"/>
</dbReference>
<reference evidence="3 4" key="1">
    <citation type="submission" date="2016-07" db="EMBL/GenBank/DDBJ databases">
        <title>Pervasive Adenine N6-methylation of Active Genes in Fungi.</title>
        <authorList>
            <consortium name="DOE Joint Genome Institute"/>
            <person name="Mondo S.J."/>
            <person name="Dannebaum R.O."/>
            <person name="Kuo R.C."/>
            <person name="Labutti K."/>
            <person name="Haridas S."/>
            <person name="Kuo A."/>
            <person name="Salamov A."/>
            <person name="Ahrendt S.R."/>
            <person name="Lipzen A."/>
            <person name="Sullivan W."/>
            <person name="Andreopoulos W.B."/>
            <person name="Clum A."/>
            <person name="Lindquist E."/>
            <person name="Daum C."/>
            <person name="Ramamoorthy G.K."/>
            <person name="Gryganskyi A."/>
            <person name="Culley D."/>
            <person name="Magnuson J.K."/>
            <person name="James T.Y."/>
            <person name="O'Malley M.A."/>
            <person name="Stajich J.E."/>
            <person name="Spatafora J.W."/>
            <person name="Visel A."/>
            <person name="Grigoriev I.V."/>
        </authorList>
    </citation>
    <scope>NUCLEOTIDE SEQUENCE [LARGE SCALE GENOMIC DNA]</scope>
    <source>
        <strain evidence="3 4">NRRL 2496</strain>
    </source>
</reference>
<dbReference type="SUPFAM" id="SSF50729">
    <property type="entry name" value="PH domain-like"/>
    <property type="match status" value="1"/>
</dbReference>
<evidence type="ECO:0000313" key="4">
    <source>
        <dbReference type="Proteomes" id="UP000242180"/>
    </source>
</evidence>
<feature type="region of interest" description="Disordered" evidence="1">
    <location>
        <begin position="774"/>
        <end position="941"/>
    </location>
</feature>
<feature type="region of interest" description="Disordered" evidence="1">
    <location>
        <begin position="166"/>
        <end position="206"/>
    </location>
</feature>
<dbReference type="SMART" id="SM00233">
    <property type="entry name" value="PH"/>
    <property type="match status" value="1"/>
</dbReference>
<dbReference type="GO" id="GO:0005085">
    <property type="term" value="F:guanyl-nucleotide exchange factor activity"/>
    <property type="evidence" value="ECO:0007669"/>
    <property type="project" value="InterPro"/>
</dbReference>
<evidence type="ECO:0000256" key="1">
    <source>
        <dbReference type="SAM" id="MobiDB-lite"/>
    </source>
</evidence>
<dbReference type="GO" id="GO:0005737">
    <property type="term" value="C:cytoplasm"/>
    <property type="evidence" value="ECO:0007669"/>
    <property type="project" value="TreeGrafter"/>
</dbReference>
<feature type="compositionally biased region" description="Basic and acidic residues" evidence="1">
    <location>
        <begin position="896"/>
        <end position="914"/>
    </location>
</feature>
<dbReference type="InParanoid" id="A0A1X2HQI0"/>
<feature type="region of interest" description="Disordered" evidence="1">
    <location>
        <begin position="667"/>
        <end position="703"/>
    </location>
</feature>
<sequence>MTKDFFIGSPTDASSCSENKDLDLTDHPLPISSDRAAATPDENGIVSHDVDLKAIKHRSLGKHGSPRLTHSSLTLATSNSSLTGSHTSFISMVDVSHEGNAFKERSRRKKAEIEAAASVTLAAARAARSTSQSPATDLSGTARIPCFSSITDDDHTRTACQPISFAEAERVHTGRRSGHSSSTKAKPALPPSPPPSSKDDLCKGHFLDQQGRDPIAAQDKNQTEQDVAGALLGSIANDAKRNIRLHQQLHRSPAIAIKKDQGDSASAFRYRKEMKQMAVVNELVETEKNYIHDLGILCNHFMIAILENTAVLSEQERSVLVRNIFEVQEFHDRFYNALMTAAGMRYQEDGGKYPAGSRLSQIARCFCDWSSGFKIYYHYCIQQEDASQMYRRLQQSNNQFSNLINQLHALHRSSTTDISDTKINKLTFDDYFIMPLQRIFRYSLLLQSIIKTAESGTDEYELLREAERRMTGICRHLNEAKERMEAELKTKLFVERLGSDWATSRKFYSMFGCSQLIGTLDVQPLWDGQRAKRYGCSLFNTYIIIAKGRKHNVYEPRFYFPLRLVELTDVASSTGDPSLSWILGCHDYQLEFTASTAQEKALWISCLKNTIETSKCSEEALKQSTALESVFGHTFNEGRVPLSSSSTLVGSYGGSLYNLFGRSDSGSGAKRGNGSRVGMFPTNNSGGSRPASPGTACSSPCLDEELPGHSAHKSYTPSISSRHQQASFGDLRGFIASTVSDRWSQHKFHQYNGYRAAVDAKFLDVCLTPVLTSRTQTDRQSQYETWKRSRMTKSVSYQPLSLSEQDETTSAAPGIDQPAAPTRTHISSVSRKTSLPARLSDPTKSDTREQQGSQTLSARQRPHAFPETEQQRTSQQTHGLPNTQSMIYRLSRHGSLKKEQEQKGEPNEVIDNHKERKTKPMPPSPSQQQLQDLQQQLPRSLSTASMSFGFARSSSRFFGKISDTFSKLGTPQKACRNTTLHCDIPKGALRQDSHHKYKSGDERLSQKKKRDQAKKPPPLIIPCPPKAAGSSR</sequence>
<dbReference type="EMBL" id="MCGN01000002">
    <property type="protein sequence ID" value="ORZ01607.1"/>
    <property type="molecule type" value="Genomic_DNA"/>
</dbReference>
<proteinExistence type="predicted"/>
<feature type="compositionally biased region" description="Basic and acidic residues" evidence="1">
    <location>
        <begin position="989"/>
        <end position="1005"/>
    </location>
</feature>
<dbReference type="InterPro" id="IPR011993">
    <property type="entry name" value="PH-like_dom_sf"/>
</dbReference>
<dbReference type="Gene3D" id="1.20.900.10">
    <property type="entry name" value="Dbl homology (DH) domain"/>
    <property type="match status" value="1"/>
</dbReference>
<feature type="compositionally biased region" description="Polar residues" evidence="1">
    <location>
        <begin position="774"/>
        <end position="784"/>
    </location>
</feature>
<accession>A0A1X2HQI0</accession>
<dbReference type="CDD" id="cd00160">
    <property type="entry name" value="RhoGEF"/>
    <property type="match status" value="1"/>
</dbReference>
<dbReference type="STRING" id="13706.A0A1X2HQI0"/>
<dbReference type="OMA" id="SEAWRIC"/>
<evidence type="ECO:0000313" key="3">
    <source>
        <dbReference type="EMBL" id="ORZ01607.1"/>
    </source>
</evidence>
<dbReference type="SUPFAM" id="SSF48065">
    <property type="entry name" value="DBL homology domain (DH-domain)"/>
    <property type="match status" value="1"/>
</dbReference>
<feature type="compositionally biased region" description="Polar residues" evidence="1">
    <location>
        <begin position="871"/>
        <end position="886"/>
    </location>
</feature>
<feature type="region of interest" description="Disordered" evidence="1">
    <location>
        <begin position="1"/>
        <end position="44"/>
    </location>
</feature>
<feature type="compositionally biased region" description="Polar residues" evidence="1">
    <location>
        <begin position="792"/>
        <end position="811"/>
    </location>
</feature>
<dbReference type="PANTHER" id="PTHR45818:SF3">
    <property type="entry name" value="PROTEIN VAV"/>
    <property type="match status" value="1"/>
</dbReference>
<feature type="compositionally biased region" description="Polar residues" evidence="1">
    <location>
        <begin position="824"/>
        <end position="833"/>
    </location>
</feature>
<organism evidence="3 4">
    <name type="scientific">Syncephalastrum racemosum</name>
    <name type="common">Filamentous fungus</name>
    <dbReference type="NCBI Taxonomy" id="13706"/>
    <lineage>
        <taxon>Eukaryota</taxon>
        <taxon>Fungi</taxon>
        <taxon>Fungi incertae sedis</taxon>
        <taxon>Mucoromycota</taxon>
        <taxon>Mucoromycotina</taxon>
        <taxon>Mucoromycetes</taxon>
        <taxon>Mucorales</taxon>
        <taxon>Syncephalastraceae</taxon>
        <taxon>Syncephalastrum</taxon>
    </lineage>
</organism>
<dbReference type="InterPro" id="IPR001849">
    <property type="entry name" value="PH_domain"/>
</dbReference>
<comment type="caution">
    <text evidence="3">The sequence shown here is derived from an EMBL/GenBank/DDBJ whole genome shotgun (WGS) entry which is preliminary data.</text>
</comment>
<name>A0A1X2HQI0_SYNRA</name>
<feature type="compositionally biased region" description="Low complexity" evidence="1">
    <location>
        <begin position="926"/>
        <end position="941"/>
    </location>
</feature>